<accession>A0AA41QIH2</accession>
<keyword evidence="9" id="KW-1185">Reference proteome</keyword>
<feature type="domain" description="Dihydroorotate dehydrogenase catalytic" evidence="7">
    <location>
        <begin position="4"/>
        <end position="304"/>
    </location>
</feature>
<dbReference type="EMBL" id="JALAZD010000001">
    <property type="protein sequence ID" value="MCI0125550.1"/>
    <property type="molecule type" value="Genomic_DNA"/>
</dbReference>
<keyword evidence="1" id="KW-0560">Oxidoreductase</keyword>
<dbReference type="GO" id="GO:0006212">
    <property type="term" value="P:uracil catabolic process"/>
    <property type="evidence" value="ECO:0007669"/>
    <property type="project" value="TreeGrafter"/>
</dbReference>
<evidence type="ECO:0000256" key="3">
    <source>
        <dbReference type="ARBA" id="ARBA00048792"/>
    </source>
</evidence>
<evidence type="ECO:0000313" key="9">
    <source>
        <dbReference type="Proteomes" id="UP001156140"/>
    </source>
</evidence>
<dbReference type="GO" id="GO:0004159">
    <property type="term" value="F:dihydropyrimidine dehydrogenase (NAD+) activity"/>
    <property type="evidence" value="ECO:0007669"/>
    <property type="project" value="UniProtKB-EC"/>
</dbReference>
<dbReference type="InterPro" id="IPR005720">
    <property type="entry name" value="Dihydroorotate_DH_cat"/>
</dbReference>
<dbReference type="Gene3D" id="3.20.20.70">
    <property type="entry name" value="Aldolase class I"/>
    <property type="match status" value="1"/>
</dbReference>
<dbReference type="RefSeq" id="WP_281734745.1">
    <property type="nucleotide sequence ID" value="NZ_JAKETQ010000001.1"/>
</dbReference>
<evidence type="ECO:0000259" key="7">
    <source>
        <dbReference type="Pfam" id="PF01180"/>
    </source>
</evidence>
<name>A0AA41QIH2_9HYPH</name>
<evidence type="ECO:0000256" key="1">
    <source>
        <dbReference type="ARBA" id="ARBA00023002"/>
    </source>
</evidence>
<dbReference type="AlphaFoldDB" id="A0AA41QIH2"/>
<comment type="caution">
    <text evidence="8">The sequence shown here is derived from an EMBL/GenBank/DDBJ whole genome shotgun (WGS) entry which is preliminary data.</text>
</comment>
<organism evidence="8 9">
    <name type="scientific">Paradevosia shaoguanensis</name>
    <dbReference type="NCBI Taxonomy" id="1335043"/>
    <lineage>
        <taxon>Bacteria</taxon>
        <taxon>Pseudomonadati</taxon>
        <taxon>Pseudomonadota</taxon>
        <taxon>Alphaproteobacteria</taxon>
        <taxon>Hyphomicrobiales</taxon>
        <taxon>Devosiaceae</taxon>
        <taxon>Paradevosia</taxon>
    </lineage>
</organism>
<dbReference type="Proteomes" id="UP001156140">
    <property type="component" value="Unassembled WGS sequence"/>
</dbReference>
<comment type="catalytic activity">
    <reaction evidence="3">
        <text>5,6-dihydrouracil + NAD(+) = uracil + NADH + H(+)</text>
        <dbReference type="Rhea" id="RHEA:20189"/>
        <dbReference type="ChEBI" id="CHEBI:15378"/>
        <dbReference type="ChEBI" id="CHEBI:15901"/>
        <dbReference type="ChEBI" id="CHEBI:17568"/>
        <dbReference type="ChEBI" id="CHEBI:57540"/>
        <dbReference type="ChEBI" id="CHEBI:57945"/>
        <dbReference type="EC" id="1.3.1.1"/>
    </reaction>
</comment>
<dbReference type="GO" id="GO:0005737">
    <property type="term" value="C:cytoplasm"/>
    <property type="evidence" value="ECO:0007669"/>
    <property type="project" value="InterPro"/>
</dbReference>
<dbReference type="SUPFAM" id="SSF51395">
    <property type="entry name" value="FMN-linked oxidoreductases"/>
    <property type="match status" value="1"/>
</dbReference>
<dbReference type="InterPro" id="IPR013785">
    <property type="entry name" value="Aldolase_TIM"/>
</dbReference>
<comment type="catalytic activity">
    <reaction evidence="2">
        <text>5,6-dihydrothymine + NAD(+) = thymine + NADH + H(+)</text>
        <dbReference type="Rhea" id="RHEA:28791"/>
        <dbReference type="ChEBI" id="CHEBI:15378"/>
        <dbReference type="ChEBI" id="CHEBI:17821"/>
        <dbReference type="ChEBI" id="CHEBI:27468"/>
        <dbReference type="ChEBI" id="CHEBI:57540"/>
        <dbReference type="ChEBI" id="CHEBI:57945"/>
        <dbReference type="EC" id="1.3.1.1"/>
    </reaction>
</comment>
<dbReference type="GO" id="GO:0050661">
    <property type="term" value="F:NADP binding"/>
    <property type="evidence" value="ECO:0007669"/>
    <property type="project" value="TreeGrafter"/>
</dbReference>
<gene>
    <name evidence="8" type="ORF">ML536_01780</name>
</gene>
<dbReference type="PANTHER" id="PTHR43073:SF2">
    <property type="entry name" value="DIHYDROPYRIMIDINE DEHYDROGENASE [NADP(+)]"/>
    <property type="match status" value="1"/>
</dbReference>
<sequence length="397" mass="41963">MTRLSSTFAGLTFKNPLMVGSCSLTADADSIETLVRAGAGSIVTKTISPEIRAGQSGFKAGRYATGWTCKADPRVSLPQAEALLKRLRQSTDVPLIVNVIGRSDNAQVWGETCQRLEAAGAHAIELDLNCHPDDGLVLDVPKNLSLFDDFSIGQEPAASARVTKAVKAAVSIPVIAKMTLRAPDIVGVAMACEAAGADAISGVNMLGAIGGLDVENGGAGCFAGFDDLETGPLLGPELSGLGRKYTALIGKATRTPYISGSGVMTWQHVIERILLGAYSVQVVSALYFDGPDVIGRWLNQIEQYLDRHNHADINQIRGTALARFRERNSAAYVPQVPSITDPARWAEVSGEVYEKSAIACKCISREGAQVSFEAHKCVGCALPAFHAPDAVAMVPAR</sequence>
<dbReference type="Pfam" id="PF01180">
    <property type="entry name" value="DHO_dh"/>
    <property type="match status" value="1"/>
</dbReference>
<dbReference type="EC" id="1.3.1.1" evidence="6"/>
<protein>
    <recommendedName>
        <fullName evidence="6">dihydrouracil dehydrogenase (NAD(+))</fullName>
        <ecNumber evidence="6">1.3.1.1</ecNumber>
    </recommendedName>
</protein>
<evidence type="ECO:0000256" key="2">
    <source>
        <dbReference type="ARBA" id="ARBA00047685"/>
    </source>
</evidence>
<dbReference type="PANTHER" id="PTHR43073">
    <property type="entry name" value="DIHYDROPYRIMIDINE DEHYDROGENASE [NADP(+)]"/>
    <property type="match status" value="1"/>
</dbReference>
<evidence type="ECO:0000256" key="5">
    <source>
        <dbReference type="ARBA" id="ARBA00049714"/>
    </source>
</evidence>
<evidence type="ECO:0000313" key="8">
    <source>
        <dbReference type="EMBL" id="MCI0125550.1"/>
    </source>
</evidence>
<comment type="function">
    <text evidence="4">Involved in pyrimidine base degradation. Catalyzes physiologically the reduction of uracil to 5,6-dihydrouracil (DHU) by using NADH as a specific cosubstrate. It also catalyzes the reverse reaction and the reduction of thymine to 5,6-dihydrothymine (DHT).</text>
</comment>
<evidence type="ECO:0000256" key="6">
    <source>
        <dbReference type="ARBA" id="ARBA00049728"/>
    </source>
</evidence>
<dbReference type="GO" id="GO:0006210">
    <property type="term" value="P:thymine catabolic process"/>
    <property type="evidence" value="ECO:0007669"/>
    <property type="project" value="TreeGrafter"/>
</dbReference>
<reference evidence="8" key="1">
    <citation type="submission" date="2022-03" db="EMBL/GenBank/DDBJ databases">
        <title>The complete genome sequence of a Methyloterrigena soli.</title>
        <authorList>
            <person name="Zi Z."/>
        </authorList>
    </citation>
    <scope>NUCLEOTIDE SEQUENCE</scope>
    <source>
        <strain evidence="8">M48</strain>
    </source>
</reference>
<proteinExistence type="predicted"/>
<evidence type="ECO:0000256" key="4">
    <source>
        <dbReference type="ARBA" id="ARBA00049578"/>
    </source>
</evidence>
<comment type="subunit">
    <text evidence="5">Heterotetramer of 2 PreA and 2 PreT subunits.</text>
</comment>
<dbReference type="GO" id="GO:0002058">
    <property type="term" value="F:uracil binding"/>
    <property type="evidence" value="ECO:0007669"/>
    <property type="project" value="TreeGrafter"/>
</dbReference>